<sequence>MTTALFLLLLGALQQYLQRPPSFVWAVGYTALLILAGWYFFKDGSPLLDAALGFYAWGYFLTLRRTGWTNKPKWVAVYLLGALVPTVFIYIYLFGS</sequence>
<evidence type="ECO:0000313" key="1">
    <source>
        <dbReference type="EMBL" id="ASK27755.1"/>
    </source>
</evidence>
<accession>A0A220S3H4</accession>
<proteinExistence type="predicted"/>
<protein>
    <submittedName>
        <fullName evidence="1">Uncharacterized protein</fullName>
    </submittedName>
</protein>
<evidence type="ECO:0000313" key="2">
    <source>
        <dbReference type="Proteomes" id="UP000198238"/>
    </source>
</evidence>
<reference evidence="1 2" key="1">
    <citation type="submission" date="2017-06" db="EMBL/GenBank/DDBJ databases">
        <title>Neisseria chenwenguii sp. nov., isolated from the intestinal contents of Tibetan Plateau Pika in Yushu, Qinghai Province, China.</title>
        <authorList>
            <person name="Zhang G."/>
        </authorList>
    </citation>
    <scope>NUCLEOTIDE SEQUENCE [LARGE SCALE GENOMIC DNA]</scope>
    <source>
        <strain evidence="1 2">10023</strain>
    </source>
</reference>
<dbReference type="KEGG" id="nei:BG910_08390"/>
<dbReference type="RefSeq" id="WP_089036450.1">
    <property type="nucleotide sequence ID" value="NZ_CP022278.1"/>
</dbReference>
<dbReference type="Proteomes" id="UP000198238">
    <property type="component" value="Chromosome"/>
</dbReference>
<dbReference type="EMBL" id="CP022278">
    <property type="protein sequence ID" value="ASK27755.1"/>
    <property type="molecule type" value="Genomic_DNA"/>
</dbReference>
<keyword evidence="2" id="KW-1185">Reference proteome</keyword>
<dbReference type="OrthoDB" id="8614004at2"/>
<gene>
    <name evidence="1" type="ORF">BG910_08390</name>
</gene>
<dbReference type="AlphaFoldDB" id="A0A220S3H4"/>
<organism evidence="1 2">
    <name type="scientific">Neisseria chenwenguii</name>
    <dbReference type="NCBI Taxonomy" id="1853278"/>
    <lineage>
        <taxon>Bacteria</taxon>
        <taxon>Pseudomonadati</taxon>
        <taxon>Pseudomonadota</taxon>
        <taxon>Betaproteobacteria</taxon>
        <taxon>Neisseriales</taxon>
        <taxon>Neisseriaceae</taxon>
        <taxon>Neisseria</taxon>
    </lineage>
</organism>
<name>A0A220S3H4_9NEIS</name>